<dbReference type="Proteomes" id="UP000515146">
    <property type="component" value="Unplaced"/>
</dbReference>
<dbReference type="OrthoDB" id="6515214at2759"/>
<sequence>MQKVVNHEYNDDDNDGNGNGNESIKENVMDESSQSFYQTPDLKLAKTMSNVVYELRQTPLRRLHQNGNLPYRETRSNVGEFNKRKSYSHRKSMKTIRFDKEFETQTFDFSQMSEVLDGVTNDNGDCQLSNQEKITTDTVDDKQNNDETIADKPDTNGAINEDLLSENEDLLSENEEPEDNFHEISTDDLEQPKSSIVDNVNERSEIDLNPDQSFKRQSYLVTSPVVRIVIADNEKECLPENIESTDIMKTPSPMNEAEQRKLKIKNRKPTPMFGILRNKKNTETTTKKMVTIDNDRSQKYWKRFSRTLNQDDDANDKTAIDEQSDENEKPKNVAAVVDGKENRKQGTIEDSKKDVTPQPKKSLTTNNISRKSLSMATINRLSTLPQRILSERKSQRYMSMAEQTQRFLHSARQYQPKGVWQRNKLTKPRPPRLLTAIRSECRRKIEAESNRIATLTSSSSIETTDSEATIKSAKPIPPKIPSIQQQLKKPIKRQLTKARTPIFCTDYRSKIYQLKHRNDQQDGNQPAGQFRARPMPDFKKIQARAAAAVAAQAINKNKNNKV</sequence>
<feature type="compositionally biased region" description="Polar residues" evidence="1">
    <location>
        <begin position="122"/>
        <end position="137"/>
    </location>
</feature>
<evidence type="ECO:0000256" key="1">
    <source>
        <dbReference type="SAM" id="MobiDB-lite"/>
    </source>
</evidence>
<dbReference type="KEGG" id="dpte:113795358"/>
<evidence type="ECO:0000313" key="2">
    <source>
        <dbReference type="Proteomes" id="UP000515146"/>
    </source>
</evidence>
<feature type="region of interest" description="Disordered" evidence="1">
    <location>
        <begin position="1"/>
        <end position="25"/>
    </location>
</feature>
<proteinExistence type="predicted"/>
<dbReference type="OMA" id="PMPDFKK"/>
<feature type="compositionally biased region" description="Basic and acidic residues" evidence="1">
    <location>
        <begin position="338"/>
        <end position="355"/>
    </location>
</feature>
<feature type="compositionally biased region" description="Basic and acidic residues" evidence="1">
    <location>
        <begin position="139"/>
        <end position="154"/>
    </location>
</feature>
<protein>
    <submittedName>
        <fullName evidence="3">Uncharacterized protein LOC113795358</fullName>
    </submittedName>
</protein>
<feature type="region of interest" description="Disordered" evidence="1">
    <location>
        <begin position="456"/>
        <end position="480"/>
    </location>
</feature>
<reference evidence="3" key="1">
    <citation type="submission" date="2025-08" db="UniProtKB">
        <authorList>
            <consortium name="RefSeq"/>
        </authorList>
    </citation>
    <scope>IDENTIFICATION</scope>
    <source>
        <strain evidence="3">Airmid</strain>
    </source>
</reference>
<feature type="region of interest" description="Disordered" evidence="1">
    <location>
        <begin position="305"/>
        <end position="365"/>
    </location>
</feature>
<organism evidence="2 3">
    <name type="scientific">Dermatophagoides pteronyssinus</name>
    <name type="common">European house dust mite</name>
    <dbReference type="NCBI Taxonomy" id="6956"/>
    <lineage>
        <taxon>Eukaryota</taxon>
        <taxon>Metazoa</taxon>
        <taxon>Ecdysozoa</taxon>
        <taxon>Arthropoda</taxon>
        <taxon>Chelicerata</taxon>
        <taxon>Arachnida</taxon>
        <taxon>Acari</taxon>
        <taxon>Acariformes</taxon>
        <taxon>Sarcoptiformes</taxon>
        <taxon>Astigmata</taxon>
        <taxon>Psoroptidia</taxon>
        <taxon>Analgoidea</taxon>
        <taxon>Pyroglyphidae</taxon>
        <taxon>Dermatophagoidinae</taxon>
        <taxon>Dermatophagoides</taxon>
    </lineage>
</organism>
<evidence type="ECO:0000313" key="3">
    <source>
        <dbReference type="RefSeq" id="XP_027201356.1"/>
    </source>
</evidence>
<feature type="region of interest" description="Disordered" evidence="1">
    <location>
        <begin position="122"/>
        <end position="193"/>
    </location>
</feature>
<feature type="compositionally biased region" description="Low complexity" evidence="1">
    <location>
        <begin position="456"/>
        <end position="474"/>
    </location>
</feature>
<dbReference type="InParanoid" id="A0A6P6Y8Q2"/>
<dbReference type="AlphaFoldDB" id="A0A6P6Y8Q2"/>
<name>A0A6P6Y8Q2_DERPT</name>
<keyword evidence="2" id="KW-1185">Reference proteome</keyword>
<accession>A0A6P6Y8Q2</accession>
<dbReference type="RefSeq" id="XP_027201356.1">
    <property type="nucleotide sequence ID" value="XM_027345555.1"/>
</dbReference>
<feature type="compositionally biased region" description="Basic and acidic residues" evidence="1">
    <location>
        <begin position="315"/>
        <end position="331"/>
    </location>
</feature>
<feature type="compositionally biased region" description="Acidic residues" evidence="1">
    <location>
        <begin position="163"/>
        <end position="178"/>
    </location>
</feature>
<gene>
    <name evidence="3" type="primary">LOC113795358</name>
</gene>